<evidence type="ECO:0000313" key="2">
    <source>
        <dbReference type="Proteomes" id="UP000000292"/>
    </source>
</evidence>
<reference evidence="2" key="2">
    <citation type="submission" date="2011-06" db="EMBL/GenBank/DDBJ databases">
        <title>The complete genome sequence of Alicyclobacillus acidocaldarius sp. Tc-4-1.</title>
        <authorList>
            <person name="Chen Y."/>
            <person name="He Y."/>
            <person name="Dong Z."/>
            <person name="Hu S."/>
        </authorList>
    </citation>
    <scope>NUCLEOTIDE SEQUENCE [LARGE SCALE GENOMIC DNA]</scope>
    <source>
        <strain evidence="2">Tc-4-1</strain>
    </source>
</reference>
<dbReference type="EMBL" id="CP002902">
    <property type="protein sequence ID" value="AEJ42186.1"/>
    <property type="molecule type" value="Genomic_DNA"/>
</dbReference>
<reference evidence="1 2" key="1">
    <citation type="journal article" date="2011" name="J. Bacteriol.">
        <title>Complete Genome Sequence of Alicyclobacillus acidocaldarius Strain Tc-4-1.</title>
        <authorList>
            <person name="Chen Y."/>
            <person name="He Y."/>
            <person name="Zhang B."/>
            <person name="Yang J."/>
            <person name="Li W."/>
            <person name="Dong Z."/>
            <person name="Hu S."/>
        </authorList>
    </citation>
    <scope>NUCLEOTIDE SEQUENCE [LARGE SCALE GENOMIC DNA]</scope>
    <source>
        <strain evidence="1 2">Tc-4-1</strain>
    </source>
</reference>
<dbReference type="Proteomes" id="UP000000292">
    <property type="component" value="Chromosome"/>
</dbReference>
<dbReference type="KEGG" id="aad:TC41_0208"/>
<dbReference type="HOGENOM" id="CLU_3179337_0_0_9"/>
<evidence type="ECO:0000313" key="1">
    <source>
        <dbReference type="EMBL" id="AEJ42186.1"/>
    </source>
</evidence>
<sequence>MIYPHNKKDFYETSYLSREECVVFARDEISHSAKGSIYKIYSTDRL</sequence>
<dbReference type="PATRIC" id="fig|1048834.4.peg.194"/>
<accession>F8IJ35</accession>
<protein>
    <submittedName>
        <fullName evidence="1">Uncharacterized protein</fullName>
    </submittedName>
</protein>
<dbReference type="AlphaFoldDB" id="F8IJ35"/>
<organism evidence="1 2">
    <name type="scientific">Alicyclobacillus acidocaldarius (strain Tc-4-1)</name>
    <name type="common">Bacillus acidocaldarius</name>
    <dbReference type="NCBI Taxonomy" id="1048834"/>
    <lineage>
        <taxon>Bacteria</taxon>
        <taxon>Bacillati</taxon>
        <taxon>Bacillota</taxon>
        <taxon>Bacilli</taxon>
        <taxon>Bacillales</taxon>
        <taxon>Alicyclobacillaceae</taxon>
        <taxon>Alicyclobacillus</taxon>
    </lineage>
</organism>
<name>F8IJ35_ALIAT</name>
<gene>
    <name evidence="1" type="ordered locus">TC41_0208</name>
</gene>
<proteinExistence type="predicted"/>